<dbReference type="eggNOG" id="COG3228">
    <property type="taxonomic scope" value="Bacteria"/>
</dbReference>
<dbReference type="GO" id="GO:0008237">
    <property type="term" value="F:metallopeptidase activity"/>
    <property type="evidence" value="ECO:0007669"/>
    <property type="project" value="InterPro"/>
</dbReference>
<dbReference type="InterPro" id="IPR024079">
    <property type="entry name" value="MetalloPept_cat_dom_sf"/>
</dbReference>
<dbReference type="PANTHER" id="PTHR30164:SF2">
    <property type="entry name" value="PROTEIN MTFA"/>
    <property type="match status" value="1"/>
</dbReference>
<reference evidence="1 2" key="1">
    <citation type="submission" date="2013-12" db="EMBL/GenBank/DDBJ databases">
        <authorList>
            <consortium name="DOE Joint Genome Institute"/>
            <person name="Kappler U."/>
            <person name="Huntemann M."/>
            <person name="Han J."/>
            <person name="Chen A."/>
            <person name="Kyrpides N."/>
            <person name="Mavromatis K."/>
            <person name="Markowitz V."/>
            <person name="Palaniappan K."/>
            <person name="Ivanova N."/>
            <person name="Schaumberg A."/>
            <person name="Pati A."/>
            <person name="Liolios K."/>
            <person name="Nordberg H.P."/>
            <person name="Cantor M.N."/>
            <person name="Hua S.X."/>
            <person name="Woyke T."/>
        </authorList>
    </citation>
    <scope>NUCLEOTIDE SEQUENCE [LARGE SCALE GENOMIC DNA]</scope>
    <source>
        <strain evidence="2">AL2</strain>
    </source>
</reference>
<accession>W0DX90</accession>
<dbReference type="HOGENOM" id="CLU_063037_0_1_6"/>
<dbReference type="FunFam" id="3.40.390.10:FF:000012">
    <property type="entry name" value="Protein MtfA"/>
    <property type="match status" value="1"/>
</dbReference>
<dbReference type="Pfam" id="PF06167">
    <property type="entry name" value="Peptidase_M90"/>
    <property type="match status" value="1"/>
</dbReference>
<organism evidence="1 2">
    <name type="scientific">Thiomicrospira aerophila AL3</name>
    <dbReference type="NCBI Taxonomy" id="717772"/>
    <lineage>
        <taxon>Bacteria</taxon>
        <taxon>Pseudomonadati</taxon>
        <taxon>Pseudomonadota</taxon>
        <taxon>Gammaproteobacteria</taxon>
        <taxon>Thiotrichales</taxon>
        <taxon>Piscirickettsiaceae</taxon>
        <taxon>Thiomicrospira</taxon>
    </lineage>
</organism>
<dbReference type="CDD" id="cd20169">
    <property type="entry name" value="Peptidase_M90_mtfA"/>
    <property type="match status" value="1"/>
</dbReference>
<sequence>MNLLHCFKHWRIRRILRRYPVNRLIWRRLMREDVLFSGLSSVQKAYLRELTTLFIQQKRFHAAQGLELTEVMQIKITAHACLLILELGLDYYQGWRDIIVYPEAFWVERDETDENGIVSHQQRVLGGEAWLSGPVVLAWQDFDRETHQFAAGRNLVLHEFAHKLDMLNGAANGKPPLHSSMDHHAWTLAFSQAFEQLRHQLEQGQTSTLNPYAASEPAEFFAVSTEYFFTAPDHLAHHFPRVYQQLSLFYRQDPLT</sequence>
<dbReference type="GO" id="GO:0005829">
    <property type="term" value="C:cytosol"/>
    <property type="evidence" value="ECO:0007669"/>
    <property type="project" value="TreeGrafter"/>
</dbReference>
<dbReference type="PANTHER" id="PTHR30164">
    <property type="entry name" value="MTFA PEPTIDASE"/>
    <property type="match status" value="1"/>
</dbReference>
<dbReference type="OrthoDB" id="9786424at2"/>
<dbReference type="Proteomes" id="UP000005380">
    <property type="component" value="Chromosome"/>
</dbReference>
<protein>
    <recommendedName>
        <fullName evidence="3">Zinc-dependent peptidase</fullName>
    </recommendedName>
</protein>
<dbReference type="KEGG" id="tao:THIAE_06735"/>
<dbReference type="SUPFAM" id="SSF55486">
    <property type="entry name" value="Metalloproteases ('zincins'), catalytic domain"/>
    <property type="match status" value="1"/>
</dbReference>
<dbReference type="InterPro" id="IPR010384">
    <property type="entry name" value="MtfA_fam"/>
</dbReference>
<dbReference type="GO" id="GO:0004177">
    <property type="term" value="F:aminopeptidase activity"/>
    <property type="evidence" value="ECO:0007669"/>
    <property type="project" value="TreeGrafter"/>
</dbReference>
<evidence type="ECO:0000313" key="2">
    <source>
        <dbReference type="Proteomes" id="UP000005380"/>
    </source>
</evidence>
<evidence type="ECO:0008006" key="3">
    <source>
        <dbReference type="Google" id="ProtNLM"/>
    </source>
</evidence>
<keyword evidence="2" id="KW-1185">Reference proteome</keyword>
<dbReference type="Gene3D" id="3.40.390.10">
    <property type="entry name" value="Collagenase (Catalytic Domain)"/>
    <property type="match status" value="1"/>
</dbReference>
<dbReference type="STRING" id="717772.THIAE_06735"/>
<dbReference type="AlphaFoldDB" id="W0DX90"/>
<dbReference type="InterPro" id="IPR042252">
    <property type="entry name" value="MtfA_N"/>
</dbReference>
<dbReference type="FunCoup" id="W0DX90">
    <property type="interactions" value="30"/>
</dbReference>
<dbReference type="InParanoid" id="W0DX90"/>
<evidence type="ECO:0000313" key="1">
    <source>
        <dbReference type="EMBL" id="AHF01491.1"/>
    </source>
</evidence>
<proteinExistence type="predicted"/>
<dbReference type="EMBL" id="CP007030">
    <property type="protein sequence ID" value="AHF01491.1"/>
    <property type="molecule type" value="Genomic_DNA"/>
</dbReference>
<gene>
    <name evidence="1" type="ORF">THIAE_06735</name>
</gene>
<dbReference type="RefSeq" id="WP_006461024.1">
    <property type="nucleotide sequence ID" value="NZ_CP007030.1"/>
</dbReference>
<dbReference type="Gene3D" id="1.10.472.150">
    <property type="entry name" value="Glucose-regulated metallo-peptidase M90, N-terminal domain"/>
    <property type="match status" value="1"/>
</dbReference>
<name>W0DX90_9GAMM</name>